<dbReference type="AlphaFoldDB" id="A0A8S4PXP2"/>
<accession>A0A8S4PXP2</accession>
<evidence type="ECO:0000256" key="1">
    <source>
        <dbReference type="SAM" id="MobiDB-lite"/>
    </source>
</evidence>
<dbReference type="Proteomes" id="UP000749559">
    <property type="component" value="Unassembled WGS sequence"/>
</dbReference>
<gene>
    <name evidence="2" type="ORF">OFUS_LOCUS22206</name>
</gene>
<feature type="compositionally biased region" description="Low complexity" evidence="1">
    <location>
        <begin position="74"/>
        <end position="93"/>
    </location>
</feature>
<sequence length="113" mass="12319">MGTRVLALGLKFGSILGHHGKRGKKRKLTQKGKNHKLVKVRRGQKTKRSKAAKKTPSVETLPYGGSDFGGPKRQGQTNPQPQGQPGQSFVGPQMFQATGQNLFTPQQNLMSPQ</sequence>
<proteinExistence type="predicted"/>
<reference evidence="2" key="1">
    <citation type="submission" date="2022-03" db="EMBL/GenBank/DDBJ databases">
        <authorList>
            <person name="Martin C."/>
        </authorList>
    </citation>
    <scope>NUCLEOTIDE SEQUENCE</scope>
</reference>
<protein>
    <submittedName>
        <fullName evidence="2">Uncharacterized protein</fullName>
    </submittedName>
</protein>
<evidence type="ECO:0000313" key="2">
    <source>
        <dbReference type="EMBL" id="CAH1798009.1"/>
    </source>
</evidence>
<feature type="compositionally biased region" description="Polar residues" evidence="1">
    <location>
        <begin position="95"/>
        <end position="113"/>
    </location>
</feature>
<organism evidence="2 3">
    <name type="scientific">Owenia fusiformis</name>
    <name type="common">Polychaete worm</name>
    <dbReference type="NCBI Taxonomy" id="6347"/>
    <lineage>
        <taxon>Eukaryota</taxon>
        <taxon>Metazoa</taxon>
        <taxon>Spiralia</taxon>
        <taxon>Lophotrochozoa</taxon>
        <taxon>Annelida</taxon>
        <taxon>Polychaeta</taxon>
        <taxon>Sedentaria</taxon>
        <taxon>Canalipalpata</taxon>
        <taxon>Sabellida</taxon>
        <taxon>Oweniida</taxon>
        <taxon>Oweniidae</taxon>
        <taxon>Owenia</taxon>
    </lineage>
</organism>
<dbReference type="EMBL" id="CAIIXF020000010">
    <property type="protein sequence ID" value="CAH1798009.1"/>
    <property type="molecule type" value="Genomic_DNA"/>
</dbReference>
<keyword evidence="3" id="KW-1185">Reference proteome</keyword>
<feature type="compositionally biased region" description="Basic residues" evidence="1">
    <location>
        <begin position="18"/>
        <end position="53"/>
    </location>
</feature>
<feature type="region of interest" description="Disordered" evidence="1">
    <location>
        <begin position="16"/>
        <end position="113"/>
    </location>
</feature>
<comment type="caution">
    <text evidence="2">The sequence shown here is derived from an EMBL/GenBank/DDBJ whole genome shotgun (WGS) entry which is preliminary data.</text>
</comment>
<name>A0A8S4PXP2_OWEFU</name>
<evidence type="ECO:0000313" key="3">
    <source>
        <dbReference type="Proteomes" id="UP000749559"/>
    </source>
</evidence>